<dbReference type="KEGG" id="msi:Msm_1516"/>
<dbReference type="PANTHER" id="PTHR42885:SF1">
    <property type="entry name" value="THREONINE-PHOSPHATE DECARBOXYLASE"/>
    <property type="match status" value="1"/>
</dbReference>
<keyword evidence="8" id="KW-1185">Reference proteome</keyword>
<dbReference type="CDD" id="cd00609">
    <property type="entry name" value="AAT_like"/>
    <property type="match status" value="1"/>
</dbReference>
<dbReference type="EC" id="2.6.1.-" evidence="3"/>
<evidence type="ECO:0000256" key="2">
    <source>
        <dbReference type="ARBA" id="ARBA00022898"/>
    </source>
</evidence>
<keyword evidence="3 7" id="KW-0032">Aminotransferase</keyword>
<dbReference type="Pfam" id="PF00483">
    <property type="entry name" value="NTP_transferase"/>
    <property type="match status" value="1"/>
</dbReference>
<dbReference type="InterPro" id="IPR015421">
    <property type="entry name" value="PyrdxlP-dep_Trfase_major"/>
</dbReference>
<gene>
    <name evidence="7" type="ordered locus">Msm_1516</name>
</gene>
<comment type="cofactor">
    <cofactor evidence="1 3">
        <name>pyridoxal 5'-phosphate</name>
        <dbReference type="ChEBI" id="CHEBI:597326"/>
    </cofactor>
</comment>
<dbReference type="SUPFAM" id="SSF53448">
    <property type="entry name" value="Nucleotide-diphospho-sugar transferases"/>
    <property type="match status" value="1"/>
</dbReference>
<dbReference type="EMBL" id="CP000678">
    <property type="protein sequence ID" value="ABQ87721.1"/>
    <property type="molecule type" value="Genomic_DNA"/>
</dbReference>
<feature type="domain" description="Aminotransferase class I/classII large" evidence="5">
    <location>
        <begin position="313"/>
        <end position="607"/>
    </location>
</feature>
<dbReference type="Gene3D" id="3.90.550.10">
    <property type="entry name" value="Spore Coat Polysaccharide Biosynthesis Protein SpsA, Chain A"/>
    <property type="match status" value="1"/>
</dbReference>
<dbReference type="BioCyc" id="MSMI420247:GHWZ-1554-MONOMER"/>
<dbReference type="GO" id="GO:0008483">
    <property type="term" value="F:transaminase activity"/>
    <property type="evidence" value="ECO:0007669"/>
    <property type="project" value="UniProtKB-KW"/>
</dbReference>
<name>A5UNE3_METS3</name>
<evidence type="ECO:0000256" key="4">
    <source>
        <dbReference type="SAM" id="Coils"/>
    </source>
</evidence>
<dbReference type="Gene3D" id="3.40.640.10">
    <property type="entry name" value="Type I PLP-dependent aspartate aminotransferase-like (Major domain)"/>
    <property type="match status" value="1"/>
</dbReference>
<dbReference type="SUPFAM" id="SSF53383">
    <property type="entry name" value="PLP-dependent transferases"/>
    <property type="match status" value="1"/>
</dbReference>
<dbReference type="Proteomes" id="UP000001992">
    <property type="component" value="Chromosome"/>
</dbReference>
<evidence type="ECO:0000256" key="3">
    <source>
        <dbReference type="RuleBase" id="RU000481"/>
    </source>
</evidence>
<dbReference type="PROSITE" id="PS00105">
    <property type="entry name" value="AA_TRANSFER_CLASS_1"/>
    <property type="match status" value="1"/>
</dbReference>
<dbReference type="InterPro" id="IPR004839">
    <property type="entry name" value="Aminotransferase_I/II_large"/>
</dbReference>
<keyword evidence="4" id="KW-0175">Coiled coil</keyword>
<accession>A5UNE3</accession>
<proteinExistence type="inferred from homology"/>
<dbReference type="eggNOG" id="arCOG00666">
    <property type="taxonomic scope" value="Archaea"/>
</dbReference>
<dbReference type="InterPro" id="IPR004838">
    <property type="entry name" value="NHTrfase_class1_PyrdxlP-BS"/>
</dbReference>
<organism evidence="7 8">
    <name type="scientific">Methanobrevibacter smithii (strain ATCC 35061 / DSM 861 / OCM 144 / PS)</name>
    <dbReference type="NCBI Taxonomy" id="420247"/>
    <lineage>
        <taxon>Archaea</taxon>
        <taxon>Methanobacteriati</taxon>
        <taxon>Methanobacteriota</taxon>
        <taxon>Methanomada group</taxon>
        <taxon>Methanobacteria</taxon>
        <taxon>Methanobacteriales</taxon>
        <taxon>Methanobacteriaceae</taxon>
        <taxon>Methanobrevibacter</taxon>
    </lineage>
</organism>
<dbReference type="Gene3D" id="3.90.1150.10">
    <property type="entry name" value="Aspartate Aminotransferase, domain 1"/>
    <property type="match status" value="1"/>
</dbReference>
<dbReference type="InterPro" id="IPR029044">
    <property type="entry name" value="Nucleotide-diphossugar_trans"/>
</dbReference>
<dbReference type="PANTHER" id="PTHR42885">
    <property type="entry name" value="HISTIDINOL-PHOSPHATE AMINOTRANSFERASE-RELATED"/>
    <property type="match status" value="1"/>
</dbReference>
<dbReference type="InterPro" id="IPR005835">
    <property type="entry name" value="NTP_transferase_dom"/>
</dbReference>
<dbReference type="CDD" id="cd02523">
    <property type="entry name" value="PC_cytidylyltransferase"/>
    <property type="match status" value="1"/>
</dbReference>
<dbReference type="AlphaFoldDB" id="A5UNE3"/>
<dbReference type="Pfam" id="PF00155">
    <property type="entry name" value="Aminotran_1_2"/>
    <property type="match status" value="1"/>
</dbReference>
<evidence type="ECO:0000259" key="6">
    <source>
        <dbReference type="Pfam" id="PF00483"/>
    </source>
</evidence>
<dbReference type="InterPro" id="IPR015422">
    <property type="entry name" value="PyrdxlP-dep_Trfase_small"/>
</dbReference>
<dbReference type="HOGENOM" id="CLU_451177_0_0_2"/>
<protein>
    <recommendedName>
        <fullName evidence="3">Aminotransferase</fullName>
        <ecNumber evidence="3">2.6.1.-</ecNumber>
    </recommendedName>
</protein>
<dbReference type="STRING" id="420247.Msm_1516"/>
<comment type="similarity">
    <text evidence="3">Belongs to the class-I pyridoxal-phosphate-dependent aminotransferase family.</text>
</comment>
<evidence type="ECO:0000256" key="1">
    <source>
        <dbReference type="ARBA" id="ARBA00001933"/>
    </source>
</evidence>
<sequence>MGIVVMQAIILAAGMGKRLKELTNDVTKCMVKINDVTMIERMLSQLDNLNLNKIIIVIGYKGNKLKDFIKTLNVNTPIDFVENKIYDKTNNIYSLFLAKDYLLNEDSLILESDLIFENGILEDLVNDPYPNLALVAKFESWMDGTVVTIDNQNNIMNFLSKNQFSFENIPNYYKTVNIYKFSKDFSNHYYVPFLEAYIQALGTNEYYEQVLKVISNLDESHIKVKKLVNKNWYEIDDIQDLNIAESIFASDDEKLSNFNSRYGGYWRYPHMLDFCYLVNPYFPPQSLIDELKSNFEILLESYPSGIEINSLLAAKYFGVHQNQICVGNGASELIKSLIEKVSNPNDNLGIVIPTFEEYSHRKNPDNIIAFTPTNNNFKYGVNDLISFFSDKNIGMLILINPDNPSGNYICKNDVLRLAKWADNNDITLIVDESFVDFEDIEENPSFLNQEILTNYPNLIIVKSISKSFGVPGLRLGILASNNLKLVDYIKKDVAIWNINSFGEFYLQIFEKYKSDYENGIVKFKRSRDKLEKELNSIKNLRVIPSQANYFMCEVFGEINSSKLSEILLNEYDILIKDLSSKIGCDGKSYIRLAVHDEKDNSVLINALKEILG</sequence>
<dbReference type="InterPro" id="IPR015424">
    <property type="entry name" value="PyrdxlP-dep_Trfase"/>
</dbReference>
<reference evidence="7 8" key="1">
    <citation type="journal article" date="2007" name="Proc. Natl. Acad. Sci. U.S.A.">
        <title>Genomic and metabolic adaptations of Methanobrevibacter smithii to the human gut.</title>
        <authorList>
            <person name="Samuel B.S."/>
            <person name="Hansen E.E."/>
            <person name="Manchester J.K."/>
            <person name="Coutinho P.M."/>
            <person name="Henrissat B."/>
            <person name="Fulton R."/>
            <person name="Latreille P."/>
            <person name="Kim K."/>
            <person name="Wilson R.K."/>
            <person name="Gordon J.I."/>
        </authorList>
    </citation>
    <scope>NUCLEOTIDE SEQUENCE [LARGE SCALE GENOMIC DNA]</scope>
    <source>
        <strain evidence="8">ATCC 35061 / DSM 861 / OCM 144 / PS</strain>
    </source>
</reference>
<evidence type="ECO:0000259" key="5">
    <source>
        <dbReference type="Pfam" id="PF00155"/>
    </source>
</evidence>
<dbReference type="eggNOG" id="arCOG04273">
    <property type="taxonomic scope" value="Archaea"/>
</dbReference>
<keyword evidence="3 7" id="KW-0808">Transferase</keyword>
<dbReference type="EnsemblBacteria" id="ABQ87721">
    <property type="protein sequence ID" value="ABQ87721"/>
    <property type="gene ID" value="Msm_1516"/>
</dbReference>
<evidence type="ECO:0000313" key="7">
    <source>
        <dbReference type="EMBL" id="ABQ87721.1"/>
    </source>
</evidence>
<evidence type="ECO:0000313" key="8">
    <source>
        <dbReference type="Proteomes" id="UP000001992"/>
    </source>
</evidence>
<keyword evidence="2" id="KW-0663">Pyridoxal phosphate</keyword>
<dbReference type="GO" id="GO:0030170">
    <property type="term" value="F:pyridoxal phosphate binding"/>
    <property type="evidence" value="ECO:0007669"/>
    <property type="project" value="InterPro"/>
</dbReference>
<feature type="coiled-coil region" evidence="4">
    <location>
        <begin position="513"/>
        <end position="540"/>
    </location>
</feature>
<dbReference type="PATRIC" id="fig|420247.28.peg.1508"/>
<feature type="domain" description="Nucleotidyl transferase" evidence="6">
    <location>
        <begin position="8"/>
        <end position="123"/>
    </location>
</feature>